<sequence length="97" mass="10774">MTQIEQVYDQLRKVIDPELNINVVDLGLIYDVKLDQGKLEIAMTLTTPGCPLHDSIVNGVKYAVSTVEGVEQVDVELVWSPPWTPDHMTEAGRRALG</sequence>
<evidence type="ECO:0000259" key="1">
    <source>
        <dbReference type="Pfam" id="PF01883"/>
    </source>
</evidence>
<dbReference type="Proteomes" id="UP000284219">
    <property type="component" value="Unassembled WGS sequence"/>
</dbReference>
<dbReference type="Gene3D" id="3.30.300.130">
    <property type="entry name" value="Fe-S cluster assembly (FSCA)"/>
    <property type="match status" value="1"/>
</dbReference>
<name>A0A419SED9_9BACL</name>
<dbReference type="InterPro" id="IPR002744">
    <property type="entry name" value="MIP18-like"/>
</dbReference>
<dbReference type="RefSeq" id="WP_120190818.1">
    <property type="nucleotide sequence ID" value="NZ_MCHY01000011.1"/>
</dbReference>
<dbReference type="EMBL" id="MCHY01000011">
    <property type="protein sequence ID" value="RKD21706.1"/>
    <property type="molecule type" value="Genomic_DNA"/>
</dbReference>
<dbReference type="InterPro" id="IPR052339">
    <property type="entry name" value="Fe-S_Maturation_MIP18"/>
</dbReference>
<dbReference type="InterPro" id="IPR034904">
    <property type="entry name" value="FSCA_dom_sf"/>
</dbReference>
<dbReference type="PANTHER" id="PTHR42831:SF1">
    <property type="entry name" value="FE-S PROTEIN MATURATION AUXILIARY FACTOR YITW"/>
    <property type="match status" value="1"/>
</dbReference>
<evidence type="ECO:0000313" key="3">
    <source>
        <dbReference type="Proteomes" id="UP000284219"/>
    </source>
</evidence>
<accession>A0A419SED9</accession>
<dbReference type="OrthoDB" id="9805360at2"/>
<proteinExistence type="predicted"/>
<dbReference type="Pfam" id="PF01883">
    <property type="entry name" value="FeS_assembly_P"/>
    <property type="match status" value="1"/>
</dbReference>
<feature type="domain" description="MIP18 family-like" evidence="1">
    <location>
        <begin position="5"/>
        <end position="75"/>
    </location>
</feature>
<gene>
    <name evidence="2" type="ORF">BEP19_13825</name>
</gene>
<reference evidence="2 3" key="1">
    <citation type="submission" date="2016-08" db="EMBL/GenBank/DDBJ databases">
        <title>Novel Firmicute Genomes.</title>
        <authorList>
            <person name="Poppleton D.I."/>
            <person name="Gribaldo S."/>
        </authorList>
    </citation>
    <scope>NUCLEOTIDE SEQUENCE [LARGE SCALE GENOMIC DNA]</scope>
    <source>
        <strain evidence="2 3">RAOx-1</strain>
    </source>
</reference>
<evidence type="ECO:0000313" key="2">
    <source>
        <dbReference type="EMBL" id="RKD21706.1"/>
    </source>
</evidence>
<organism evidence="2 3">
    <name type="scientific">Ammoniphilus oxalaticus</name>
    <dbReference type="NCBI Taxonomy" id="66863"/>
    <lineage>
        <taxon>Bacteria</taxon>
        <taxon>Bacillati</taxon>
        <taxon>Bacillota</taxon>
        <taxon>Bacilli</taxon>
        <taxon>Bacillales</taxon>
        <taxon>Paenibacillaceae</taxon>
        <taxon>Aneurinibacillus group</taxon>
        <taxon>Ammoniphilus</taxon>
    </lineage>
</organism>
<keyword evidence="3" id="KW-1185">Reference proteome</keyword>
<dbReference type="SUPFAM" id="SSF117916">
    <property type="entry name" value="Fe-S cluster assembly (FSCA) domain-like"/>
    <property type="match status" value="1"/>
</dbReference>
<comment type="caution">
    <text evidence="2">The sequence shown here is derived from an EMBL/GenBank/DDBJ whole genome shotgun (WGS) entry which is preliminary data.</text>
</comment>
<protein>
    <submittedName>
        <fullName evidence="2">FeS assembly SUF system protein</fullName>
    </submittedName>
</protein>
<dbReference type="PANTHER" id="PTHR42831">
    <property type="entry name" value="FE-S PROTEIN MATURATION AUXILIARY FACTOR YITW"/>
    <property type="match status" value="1"/>
</dbReference>
<dbReference type="AlphaFoldDB" id="A0A419SED9"/>